<gene>
    <name evidence="2" type="primary">CTTNBP2</name>
</gene>
<dbReference type="EMBL" id="HADY01017401">
    <property type="protein sequence ID" value="SBP55886.1"/>
    <property type="molecule type" value="Transcribed_RNA"/>
</dbReference>
<accession>A0A1A8AN30</accession>
<proteinExistence type="predicted"/>
<name>A0A1A8AN30_NOTFU</name>
<sequence length="92" mass="10848">YHRKINAFTLFLVSFFSSCIFRVEDLLNFLLTVNQQCCYLTETLQDVANRFPRQTSQLVFFLDPKKEAQMACNQLVLQTNNLHKEVICLRNL</sequence>
<feature type="non-terminal residue" evidence="2">
    <location>
        <position position="92"/>
    </location>
</feature>
<feature type="chain" id="PRO_5008365849" evidence="1">
    <location>
        <begin position="23"/>
        <end position="92"/>
    </location>
</feature>
<protein>
    <submittedName>
        <fullName evidence="2">Cortactin binding protein 2</fullName>
    </submittedName>
</protein>
<feature type="signal peptide" evidence="1">
    <location>
        <begin position="1"/>
        <end position="22"/>
    </location>
</feature>
<reference evidence="2" key="1">
    <citation type="submission" date="2016-05" db="EMBL/GenBank/DDBJ databases">
        <authorList>
            <person name="Lavstsen T."/>
            <person name="Jespersen J.S."/>
        </authorList>
    </citation>
    <scope>NUCLEOTIDE SEQUENCE</scope>
    <source>
        <tissue evidence="2">Brain</tissue>
    </source>
</reference>
<reference evidence="2" key="2">
    <citation type="submission" date="2016-06" db="EMBL/GenBank/DDBJ databases">
        <title>The genome of a short-lived fish provides insights into sex chromosome evolution and the genetic control of aging.</title>
        <authorList>
            <person name="Reichwald K."/>
            <person name="Felder M."/>
            <person name="Petzold A."/>
            <person name="Koch P."/>
            <person name="Groth M."/>
            <person name="Platzer M."/>
        </authorList>
    </citation>
    <scope>NUCLEOTIDE SEQUENCE</scope>
    <source>
        <tissue evidence="2">Brain</tissue>
    </source>
</reference>
<dbReference type="AlphaFoldDB" id="A0A1A8AN30"/>
<evidence type="ECO:0000313" key="2">
    <source>
        <dbReference type="EMBL" id="SBP55886.1"/>
    </source>
</evidence>
<feature type="non-terminal residue" evidence="2">
    <location>
        <position position="1"/>
    </location>
</feature>
<organism evidence="2">
    <name type="scientific">Nothobranchius furzeri</name>
    <name type="common">Turquoise killifish</name>
    <dbReference type="NCBI Taxonomy" id="105023"/>
    <lineage>
        <taxon>Eukaryota</taxon>
        <taxon>Metazoa</taxon>
        <taxon>Chordata</taxon>
        <taxon>Craniata</taxon>
        <taxon>Vertebrata</taxon>
        <taxon>Euteleostomi</taxon>
        <taxon>Actinopterygii</taxon>
        <taxon>Neopterygii</taxon>
        <taxon>Teleostei</taxon>
        <taxon>Neoteleostei</taxon>
        <taxon>Acanthomorphata</taxon>
        <taxon>Ovalentaria</taxon>
        <taxon>Atherinomorphae</taxon>
        <taxon>Cyprinodontiformes</taxon>
        <taxon>Nothobranchiidae</taxon>
        <taxon>Nothobranchius</taxon>
    </lineage>
</organism>
<evidence type="ECO:0000256" key="1">
    <source>
        <dbReference type="SAM" id="SignalP"/>
    </source>
</evidence>
<keyword evidence="1" id="KW-0732">Signal</keyword>